<dbReference type="Pfam" id="PF11736">
    <property type="entry name" value="DUF3299"/>
    <property type="match status" value="1"/>
</dbReference>
<accession>A0A4Q7YN40</accession>
<gene>
    <name evidence="2" type="ORF">BDD14_0342</name>
</gene>
<dbReference type="Gene3D" id="2.40.50.870">
    <property type="entry name" value="Protein of unknown function (DUF3299)"/>
    <property type="match status" value="1"/>
</dbReference>
<protein>
    <recommendedName>
        <fullName evidence="4">DUF3299 domain-containing protein</fullName>
    </recommendedName>
</protein>
<dbReference type="OrthoDB" id="9784998at2"/>
<comment type="caution">
    <text evidence="2">The sequence shown here is derived from an EMBL/GenBank/DDBJ whole genome shotgun (WGS) entry which is preliminary data.</text>
</comment>
<reference evidence="2 3" key="1">
    <citation type="submission" date="2019-02" db="EMBL/GenBank/DDBJ databases">
        <title>Genomic Encyclopedia of Archaeal and Bacterial Type Strains, Phase II (KMG-II): from individual species to whole genera.</title>
        <authorList>
            <person name="Goeker M."/>
        </authorList>
    </citation>
    <scope>NUCLEOTIDE SEQUENCE [LARGE SCALE GENOMIC DNA]</scope>
    <source>
        <strain evidence="2 3">DSM 18101</strain>
    </source>
</reference>
<evidence type="ECO:0000313" key="2">
    <source>
        <dbReference type="EMBL" id="RZU39017.1"/>
    </source>
</evidence>
<dbReference type="InterPro" id="IPR021727">
    <property type="entry name" value="DUF3299"/>
</dbReference>
<evidence type="ECO:0000256" key="1">
    <source>
        <dbReference type="SAM" id="SignalP"/>
    </source>
</evidence>
<keyword evidence="1" id="KW-0732">Signal</keyword>
<proteinExistence type="predicted"/>
<evidence type="ECO:0000313" key="3">
    <source>
        <dbReference type="Proteomes" id="UP000292958"/>
    </source>
</evidence>
<dbReference type="RefSeq" id="WP_130417293.1">
    <property type="nucleotide sequence ID" value="NZ_SHKW01000001.1"/>
</dbReference>
<keyword evidence="3" id="KW-1185">Reference proteome</keyword>
<feature type="signal peptide" evidence="1">
    <location>
        <begin position="1"/>
        <end position="28"/>
    </location>
</feature>
<dbReference type="Proteomes" id="UP000292958">
    <property type="component" value="Unassembled WGS sequence"/>
</dbReference>
<evidence type="ECO:0008006" key="4">
    <source>
        <dbReference type="Google" id="ProtNLM"/>
    </source>
</evidence>
<dbReference type="EMBL" id="SHKW01000001">
    <property type="protein sequence ID" value="RZU39017.1"/>
    <property type="molecule type" value="Genomic_DNA"/>
</dbReference>
<dbReference type="AlphaFoldDB" id="A0A4Q7YN40"/>
<name>A0A4Q7YN40_9BACT</name>
<sequence>MKYKSTRSFRAVLAGLFALFLLSPLLHAANPAVTVNWQTLKTLTSAATAQKSPAFALQGKQVSIPGFMVPLEDEDNEVTEFLLVPYAGACIHTPPPPPNQMVYVKMDHNAKVKMSFVDPIVVTGQLKISTIVSPYGDVSYTLTGDDVKPYGGP</sequence>
<organism evidence="2 3">
    <name type="scientific">Edaphobacter modestus</name>
    <dbReference type="NCBI Taxonomy" id="388466"/>
    <lineage>
        <taxon>Bacteria</taxon>
        <taxon>Pseudomonadati</taxon>
        <taxon>Acidobacteriota</taxon>
        <taxon>Terriglobia</taxon>
        <taxon>Terriglobales</taxon>
        <taxon>Acidobacteriaceae</taxon>
        <taxon>Edaphobacter</taxon>
    </lineage>
</organism>
<feature type="chain" id="PRO_5020579262" description="DUF3299 domain-containing protein" evidence="1">
    <location>
        <begin position="29"/>
        <end position="153"/>
    </location>
</feature>